<dbReference type="Proteomes" id="UP000249354">
    <property type="component" value="Unassembled WGS sequence"/>
</dbReference>
<evidence type="ECO:0000256" key="1">
    <source>
        <dbReference type="ARBA" id="ARBA00011900"/>
    </source>
</evidence>
<reference evidence="5 6" key="2">
    <citation type="submission" date="2018-06" db="EMBL/GenBank/DDBJ databases">
        <title>Metagenomic assembly of (sub)arctic Cyanobacteria and their associated microbiome from non-axenic cultures.</title>
        <authorList>
            <person name="Baurain D."/>
        </authorList>
    </citation>
    <scope>NUCLEOTIDE SEQUENCE [LARGE SCALE GENOMIC DNA]</scope>
    <source>
        <strain evidence="5">ULC129bin1</strain>
    </source>
</reference>
<dbReference type="AlphaFoldDB" id="A0A2W4UT68"/>
<keyword evidence="3" id="KW-0808">Transferase</keyword>
<evidence type="ECO:0000256" key="3">
    <source>
        <dbReference type="ARBA" id="ARBA00022679"/>
    </source>
</evidence>
<organism evidence="5 6">
    <name type="scientific">Leptolyngbya foveolarum</name>
    <dbReference type="NCBI Taxonomy" id="47253"/>
    <lineage>
        <taxon>Bacteria</taxon>
        <taxon>Bacillati</taxon>
        <taxon>Cyanobacteriota</taxon>
        <taxon>Cyanophyceae</taxon>
        <taxon>Leptolyngbyales</taxon>
        <taxon>Leptolyngbyaceae</taxon>
        <taxon>Leptolyngbya group</taxon>
        <taxon>Leptolyngbya</taxon>
    </lineage>
</organism>
<gene>
    <name evidence="5" type="ORF">DCF25_02590</name>
</gene>
<comment type="caution">
    <text evidence="5">The sequence shown here is derived from an EMBL/GenBank/DDBJ whole genome shotgun (WGS) entry which is preliminary data.</text>
</comment>
<evidence type="ECO:0000313" key="5">
    <source>
        <dbReference type="EMBL" id="PZO22510.1"/>
    </source>
</evidence>
<dbReference type="SUPFAM" id="SSF53335">
    <property type="entry name" value="S-adenosyl-L-methionine-dependent methyltransferases"/>
    <property type="match status" value="1"/>
</dbReference>
<sequence>MTLSPHSSSQAGSRAKLDPAETALSQHHLTTLFTQHLGWESLAQDDVNLTPLLKAQTQCVPIARKENVTAWKVHLAADTRLTSALREQLYSEIASSSHTASARPLVIVVDAENSRSLWCQATHRQDSIESVLYVSGQPISLWKFRLERLQRENAKPGQEKVSNLFRSSSVEAYLPFRALLEGLCEGITGISNITDCQNYAVLTLQRLILIQAIQQKGWTAEDTWYLQTQFGEVLQSQKNFFSNCLQPLYQCLALPKVERPLALGKQVGDVPFLGHFFHTHRLEQNYTNISIANQPFEQILGWLSEQTSTDGLNLWSCGDLSYCLEMYLASQYLSDETEEALWSPPSLASWISDRTLSQLLIDRTKAVSAPTNPTDINDLLFNADAKTCRYLIQDVLPKLRILDPACGSGGLLVGFYQQLTEIFSNLLGYSQQNQDVQLQIWQAELVENSDDSQNRPYRANLLQTIQKRILKNILYGVDVSMQAVESTTFQLSMHTVATAQQPQDIEPLVDLAFNVLVGNSLIGLIDVDPERFEKVSQVGDREVLQGSLLQPLLANSYQTILAEKNLAVEHYKSRNQMLAEANNIPNYARAALLKEDILRLDINAQQKLDQLLLDQMSQQLGIQYKAAQLTEKPQRRPLTLEDIDILQPFHWGYHFNPILERGGFDSVVCRPPQGDFKPTATEFLQKFRDLAEVKGVSVRSLKTSKQALAKGDPEIAGAWLFYQDQYAYVADYFYRSEQYTHQNPTVEGKTVRNRLARERLFVEQCFNLLAPGGIGAVVSTQKFSQQHKAQAVYDFLSKQATVKEFVPHASAETAVVTVWQKS</sequence>
<protein>
    <recommendedName>
        <fullName evidence="1">site-specific DNA-methyltransferase (adenine-specific)</fullName>
        <ecNumber evidence="1">2.1.1.72</ecNumber>
    </recommendedName>
</protein>
<reference evidence="6" key="1">
    <citation type="submission" date="2018-04" db="EMBL/GenBank/DDBJ databases">
        <authorList>
            <person name="Cornet L."/>
        </authorList>
    </citation>
    <scope>NUCLEOTIDE SEQUENCE [LARGE SCALE GENOMIC DNA]</scope>
</reference>
<evidence type="ECO:0000313" key="6">
    <source>
        <dbReference type="Proteomes" id="UP000249354"/>
    </source>
</evidence>
<dbReference type="PANTHER" id="PTHR33841">
    <property type="entry name" value="DNA METHYLTRANSFERASE YEEA-RELATED"/>
    <property type="match status" value="1"/>
</dbReference>
<dbReference type="PANTHER" id="PTHR33841:SF1">
    <property type="entry name" value="DNA METHYLTRANSFERASE A"/>
    <property type="match status" value="1"/>
</dbReference>
<dbReference type="InterPro" id="IPR029063">
    <property type="entry name" value="SAM-dependent_MTases_sf"/>
</dbReference>
<accession>A0A2W4UT68</accession>
<dbReference type="Gene3D" id="3.40.50.150">
    <property type="entry name" value="Vaccinia Virus protein VP39"/>
    <property type="match status" value="1"/>
</dbReference>
<comment type="catalytic activity">
    <reaction evidence="4">
        <text>a 2'-deoxyadenosine in DNA + S-adenosyl-L-methionine = an N(6)-methyl-2'-deoxyadenosine in DNA + S-adenosyl-L-homocysteine + H(+)</text>
        <dbReference type="Rhea" id="RHEA:15197"/>
        <dbReference type="Rhea" id="RHEA-COMP:12418"/>
        <dbReference type="Rhea" id="RHEA-COMP:12419"/>
        <dbReference type="ChEBI" id="CHEBI:15378"/>
        <dbReference type="ChEBI" id="CHEBI:57856"/>
        <dbReference type="ChEBI" id="CHEBI:59789"/>
        <dbReference type="ChEBI" id="CHEBI:90615"/>
        <dbReference type="ChEBI" id="CHEBI:90616"/>
        <dbReference type="EC" id="2.1.1.72"/>
    </reaction>
</comment>
<dbReference type="EC" id="2.1.1.72" evidence="1"/>
<dbReference type="InterPro" id="IPR050953">
    <property type="entry name" value="N4_N6_ade-DNA_methylase"/>
</dbReference>
<dbReference type="GO" id="GO:0032259">
    <property type="term" value="P:methylation"/>
    <property type="evidence" value="ECO:0007669"/>
    <property type="project" value="UniProtKB-KW"/>
</dbReference>
<proteinExistence type="predicted"/>
<dbReference type="EMBL" id="QBMC01000009">
    <property type="protein sequence ID" value="PZO22510.1"/>
    <property type="molecule type" value="Genomic_DNA"/>
</dbReference>
<evidence type="ECO:0000256" key="4">
    <source>
        <dbReference type="ARBA" id="ARBA00047942"/>
    </source>
</evidence>
<evidence type="ECO:0000256" key="2">
    <source>
        <dbReference type="ARBA" id="ARBA00022603"/>
    </source>
</evidence>
<keyword evidence="2" id="KW-0489">Methyltransferase</keyword>
<dbReference type="GO" id="GO:0009007">
    <property type="term" value="F:site-specific DNA-methyltransferase (adenine-specific) activity"/>
    <property type="evidence" value="ECO:0007669"/>
    <property type="project" value="UniProtKB-EC"/>
</dbReference>
<name>A0A2W4UT68_9CYAN</name>